<reference evidence="2 3" key="1">
    <citation type="submission" date="2018-04" db="EMBL/GenBank/DDBJ databases">
        <title>Brenneria corticis sp.nov.</title>
        <authorList>
            <person name="Li Y."/>
        </authorList>
    </citation>
    <scope>NUCLEOTIDE SEQUENCE [LARGE SCALE GENOMIC DNA]</scope>
    <source>
        <strain evidence="2 3">CFCC 11842</strain>
    </source>
</reference>
<evidence type="ECO:0000259" key="1">
    <source>
        <dbReference type="Pfam" id="PF12763"/>
    </source>
</evidence>
<dbReference type="Pfam" id="PF12763">
    <property type="entry name" value="EH"/>
    <property type="match status" value="1"/>
</dbReference>
<dbReference type="Proteomes" id="UP000296159">
    <property type="component" value="Unassembled WGS sequence"/>
</dbReference>
<protein>
    <recommendedName>
        <fullName evidence="1">EH domain-containing protein</fullName>
    </recommendedName>
</protein>
<dbReference type="RefSeq" id="WP_136168773.1">
    <property type="nucleotide sequence ID" value="NZ_KZ819110.1"/>
</dbReference>
<dbReference type="AlphaFoldDB" id="A0A2U1TJL1"/>
<evidence type="ECO:0000313" key="2">
    <source>
        <dbReference type="EMBL" id="PWC09587.1"/>
    </source>
</evidence>
<comment type="caution">
    <text evidence="2">The sequence shown here is derived from an EMBL/GenBank/DDBJ whole genome shotgun (WGS) entry which is preliminary data.</text>
</comment>
<accession>A0A2U1TJL1</accession>
<proteinExistence type="predicted"/>
<dbReference type="InterPro" id="IPR000261">
    <property type="entry name" value="EH_dom"/>
</dbReference>
<dbReference type="EMBL" id="QDKH01000048">
    <property type="protein sequence ID" value="PWC09587.1"/>
    <property type="molecule type" value="Genomic_DNA"/>
</dbReference>
<sequence length="71" mass="8128">MENTEHIQKILSRVQFLADVSLVAQCDLEEFKIAMSLISDLAQGTISAENHHKALDEALEYLKKREQKNML</sequence>
<gene>
    <name evidence="2" type="ORF">DDT56_23580</name>
</gene>
<name>A0A2U1TJL1_9GAMM</name>
<organism evidence="2 3">
    <name type="scientific">Brenneria corticis</name>
    <dbReference type="NCBI Taxonomy" id="2173106"/>
    <lineage>
        <taxon>Bacteria</taxon>
        <taxon>Pseudomonadati</taxon>
        <taxon>Pseudomonadota</taxon>
        <taxon>Gammaproteobacteria</taxon>
        <taxon>Enterobacterales</taxon>
        <taxon>Pectobacteriaceae</taxon>
        <taxon>Brenneria</taxon>
    </lineage>
</organism>
<evidence type="ECO:0000313" key="3">
    <source>
        <dbReference type="Proteomes" id="UP000296159"/>
    </source>
</evidence>
<feature type="domain" description="EH" evidence="1">
    <location>
        <begin position="7"/>
        <end position="52"/>
    </location>
</feature>
<keyword evidence="3" id="KW-1185">Reference proteome</keyword>